<sequence length="213" mass="24073">MATTTLCSTYQEFAEVLLWVEGFEKAPDDSDEEEEKGSSRFHWQRNPNSLAAPLRRRCNNRHFGECRQGSSGCFTCGQMGHRAHQCPQNQQKPQPHALPPTVPLQQIQGISSYTPTGYAGAYHYQRDGGYAPYTLYQAVDHSGTLEDHLRTLMLLLVVLVRRVYLINLVKDEVIREIETECYLGHKSEETIEERMSGLSSSCGAELGYFYSCG</sequence>
<keyword evidence="5" id="KW-1185">Reference proteome</keyword>
<dbReference type="InterPro" id="IPR036875">
    <property type="entry name" value="Znf_CCHC_sf"/>
</dbReference>
<feature type="domain" description="CCHC-type" evidence="3">
    <location>
        <begin position="73"/>
        <end position="88"/>
    </location>
</feature>
<dbReference type="AlphaFoldDB" id="A0A5N5I9N8"/>
<reference evidence="5" key="2">
    <citation type="submission" date="2019-10" db="EMBL/GenBank/DDBJ databases">
        <title>A de novo genome assembly of a pear dwarfing rootstock.</title>
        <authorList>
            <person name="Wang F."/>
            <person name="Wang J."/>
            <person name="Li S."/>
            <person name="Zhang Y."/>
            <person name="Fang M."/>
            <person name="Ma L."/>
            <person name="Zhao Y."/>
            <person name="Jiang S."/>
        </authorList>
    </citation>
    <scope>NUCLEOTIDE SEQUENCE [LARGE SCALE GENOMIC DNA]</scope>
</reference>
<reference evidence="4 5" key="1">
    <citation type="submission" date="2019-09" db="EMBL/GenBank/DDBJ databases">
        <authorList>
            <person name="Ou C."/>
        </authorList>
    </citation>
    <scope>NUCLEOTIDE SEQUENCE [LARGE SCALE GENOMIC DNA]</scope>
    <source>
        <strain evidence="4">S2</strain>
        <tissue evidence="4">Leaf</tissue>
    </source>
</reference>
<protein>
    <recommendedName>
        <fullName evidence="3">CCHC-type domain-containing protein</fullName>
    </recommendedName>
</protein>
<evidence type="ECO:0000256" key="1">
    <source>
        <dbReference type="PROSITE-ProRule" id="PRU00047"/>
    </source>
</evidence>
<keyword evidence="1" id="KW-0862">Zinc</keyword>
<accession>A0A5N5I9N8</accession>
<comment type="caution">
    <text evidence="4">The sequence shown here is derived from an EMBL/GenBank/DDBJ whole genome shotgun (WGS) entry which is preliminary data.</text>
</comment>
<dbReference type="Proteomes" id="UP000327157">
    <property type="component" value="Chromosome 5"/>
</dbReference>
<proteinExistence type="predicted"/>
<evidence type="ECO:0000313" key="4">
    <source>
        <dbReference type="EMBL" id="KAB2635291.1"/>
    </source>
</evidence>
<feature type="region of interest" description="Disordered" evidence="2">
    <location>
        <begin position="27"/>
        <end position="46"/>
    </location>
</feature>
<reference evidence="4 5" key="3">
    <citation type="submission" date="2019-11" db="EMBL/GenBank/DDBJ databases">
        <title>A de novo genome assembly of a pear dwarfing rootstock.</title>
        <authorList>
            <person name="Wang F."/>
            <person name="Wang J."/>
            <person name="Li S."/>
            <person name="Zhang Y."/>
            <person name="Fang M."/>
            <person name="Ma L."/>
            <person name="Zhao Y."/>
            <person name="Jiang S."/>
        </authorList>
    </citation>
    <scope>NUCLEOTIDE SEQUENCE [LARGE SCALE GENOMIC DNA]</scope>
    <source>
        <strain evidence="4">S2</strain>
        <tissue evidence="4">Leaf</tissue>
    </source>
</reference>
<dbReference type="PROSITE" id="PS50158">
    <property type="entry name" value="ZF_CCHC"/>
    <property type="match status" value="1"/>
</dbReference>
<dbReference type="SUPFAM" id="SSF57756">
    <property type="entry name" value="Retrovirus zinc finger-like domains"/>
    <property type="match status" value="1"/>
</dbReference>
<evidence type="ECO:0000259" key="3">
    <source>
        <dbReference type="PROSITE" id="PS50158"/>
    </source>
</evidence>
<dbReference type="GO" id="GO:0008270">
    <property type="term" value="F:zinc ion binding"/>
    <property type="evidence" value="ECO:0007669"/>
    <property type="project" value="UniProtKB-KW"/>
</dbReference>
<organism evidence="4 5">
    <name type="scientific">Pyrus ussuriensis x Pyrus communis</name>
    <dbReference type="NCBI Taxonomy" id="2448454"/>
    <lineage>
        <taxon>Eukaryota</taxon>
        <taxon>Viridiplantae</taxon>
        <taxon>Streptophyta</taxon>
        <taxon>Embryophyta</taxon>
        <taxon>Tracheophyta</taxon>
        <taxon>Spermatophyta</taxon>
        <taxon>Magnoliopsida</taxon>
        <taxon>eudicotyledons</taxon>
        <taxon>Gunneridae</taxon>
        <taxon>Pentapetalae</taxon>
        <taxon>rosids</taxon>
        <taxon>fabids</taxon>
        <taxon>Rosales</taxon>
        <taxon>Rosaceae</taxon>
        <taxon>Amygdaloideae</taxon>
        <taxon>Maleae</taxon>
        <taxon>Pyrus</taxon>
    </lineage>
</organism>
<keyword evidence="1" id="KW-0863">Zinc-finger</keyword>
<dbReference type="Pfam" id="PF00098">
    <property type="entry name" value="zf-CCHC"/>
    <property type="match status" value="1"/>
</dbReference>
<keyword evidence="1" id="KW-0479">Metal-binding</keyword>
<evidence type="ECO:0000256" key="2">
    <source>
        <dbReference type="SAM" id="MobiDB-lite"/>
    </source>
</evidence>
<evidence type="ECO:0000313" key="5">
    <source>
        <dbReference type="Proteomes" id="UP000327157"/>
    </source>
</evidence>
<dbReference type="SMART" id="SM00343">
    <property type="entry name" value="ZnF_C2HC"/>
    <property type="match status" value="1"/>
</dbReference>
<dbReference type="Gene3D" id="4.10.60.10">
    <property type="entry name" value="Zinc finger, CCHC-type"/>
    <property type="match status" value="1"/>
</dbReference>
<dbReference type="EMBL" id="SMOL01000004">
    <property type="protein sequence ID" value="KAB2635291.1"/>
    <property type="molecule type" value="Genomic_DNA"/>
</dbReference>
<dbReference type="InterPro" id="IPR001878">
    <property type="entry name" value="Znf_CCHC"/>
</dbReference>
<dbReference type="OrthoDB" id="1751882at2759"/>
<dbReference type="GO" id="GO:0003676">
    <property type="term" value="F:nucleic acid binding"/>
    <property type="evidence" value="ECO:0007669"/>
    <property type="project" value="InterPro"/>
</dbReference>
<name>A0A5N5I9N8_9ROSA</name>
<gene>
    <name evidence="4" type="ORF">D8674_025825</name>
</gene>